<dbReference type="Proteomes" id="UP000262172">
    <property type="component" value="Unassembled WGS sequence"/>
</dbReference>
<keyword evidence="2" id="KW-1185">Reference proteome</keyword>
<dbReference type="RefSeq" id="WP_116243629.1">
    <property type="nucleotide sequence ID" value="NZ_QUAB01000048.1"/>
</dbReference>
<accession>A0A371NPK7</accession>
<dbReference type="InterPro" id="IPR019933">
    <property type="entry name" value="DivIVA_domain"/>
</dbReference>
<dbReference type="OrthoDB" id="5082496at2"/>
<dbReference type="AlphaFoldDB" id="A0A371NPK7"/>
<protein>
    <submittedName>
        <fullName evidence="1">DivIVA domain-containing protein</fullName>
    </submittedName>
</protein>
<organism evidence="1 2">
    <name type="scientific">Microbacterium bovistercoris</name>
    <dbReference type="NCBI Taxonomy" id="2293570"/>
    <lineage>
        <taxon>Bacteria</taxon>
        <taxon>Bacillati</taxon>
        <taxon>Actinomycetota</taxon>
        <taxon>Actinomycetes</taxon>
        <taxon>Micrococcales</taxon>
        <taxon>Microbacteriaceae</taxon>
        <taxon>Microbacterium</taxon>
    </lineage>
</organism>
<dbReference type="NCBIfam" id="TIGR03544">
    <property type="entry name" value="DivI1A_domain"/>
    <property type="match status" value="1"/>
</dbReference>
<gene>
    <name evidence="1" type="ORF">DY023_17575</name>
</gene>
<dbReference type="Gene3D" id="6.10.250.660">
    <property type="match status" value="1"/>
</dbReference>
<comment type="caution">
    <text evidence="1">The sequence shown here is derived from an EMBL/GenBank/DDBJ whole genome shotgun (WGS) entry which is preliminary data.</text>
</comment>
<evidence type="ECO:0000313" key="1">
    <source>
        <dbReference type="EMBL" id="REJ04113.1"/>
    </source>
</evidence>
<reference evidence="1 2" key="1">
    <citation type="submission" date="2018-08" db="EMBL/GenBank/DDBJ databases">
        <title>Isolation, diversity and antifungal activity of Actinobacteria from cow dung.</title>
        <authorList>
            <person name="Ling L."/>
        </authorList>
    </citation>
    <scope>NUCLEOTIDE SEQUENCE [LARGE SCALE GENOMIC DNA]</scope>
    <source>
        <strain evidence="1 2">NEAU-LLE</strain>
    </source>
</reference>
<proteinExistence type="predicted"/>
<dbReference type="EMBL" id="QUAB01000048">
    <property type="protein sequence ID" value="REJ04113.1"/>
    <property type="molecule type" value="Genomic_DNA"/>
</dbReference>
<name>A0A371NPK7_9MICO</name>
<evidence type="ECO:0000313" key="2">
    <source>
        <dbReference type="Proteomes" id="UP000262172"/>
    </source>
</evidence>
<sequence>MRALTAADVAGAHLPEAPFATSRRPAYAVEAVDARLDACRAALEAWERGEPATLKAADVVAAGLPKGAGYSADAVDDLLDRIAVQLSIYERDGTGAPGASSKSTGSAAAVEPVRSYELTTARIPQRRVGGRYAIDEVDIFVGEISTALSNVERGKPAGLHSDDIVHKEFKAVSLLGLGYDADAVDDLLDRAVIQLRHSEPKNRLQVEQEQREEAQLRGMLDDIRNKYGRNGDR</sequence>